<keyword evidence="3 7" id="KW-0472">Membrane</keyword>
<dbReference type="PROSITE" id="PS50885">
    <property type="entry name" value="HAMP"/>
    <property type="match status" value="1"/>
</dbReference>
<dbReference type="Pfam" id="PF00015">
    <property type="entry name" value="MCPsignal"/>
    <property type="match status" value="1"/>
</dbReference>
<keyword evidence="4 6" id="KW-0807">Transducer</keyword>
<keyword evidence="11" id="KW-1185">Reference proteome</keyword>
<dbReference type="Pfam" id="PF12729">
    <property type="entry name" value="4HB_MCP_1"/>
    <property type="match status" value="1"/>
</dbReference>
<dbReference type="Pfam" id="PF00672">
    <property type="entry name" value="HAMP"/>
    <property type="match status" value="1"/>
</dbReference>
<keyword evidence="7" id="KW-1133">Transmembrane helix</keyword>
<reference evidence="10 11" key="1">
    <citation type="submission" date="2022-12" db="EMBL/GenBank/DDBJ databases">
        <title>Draft genome sequence of Paenibacillus sp. dW9.</title>
        <authorList>
            <person name="Choi E.-W."/>
            <person name="Kim D.-U."/>
        </authorList>
    </citation>
    <scope>NUCLEOTIDE SEQUENCE [LARGE SCALE GENOMIC DNA]</scope>
    <source>
        <strain evidence="11">dW9</strain>
    </source>
</reference>
<dbReference type="SMART" id="SM00283">
    <property type="entry name" value="MA"/>
    <property type="match status" value="1"/>
</dbReference>
<evidence type="ECO:0000313" key="10">
    <source>
        <dbReference type="EMBL" id="MCZ8513492.1"/>
    </source>
</evidence>
<keyword evidence="7" id="KW-0812">Transmembrane</keyword>
<comment type="subcellular location">
    <subcellularLocation>
        <location evidence="1">Cell membrane</location>
    </subcellularLocation>
</comment>
<sequence>MRLSVGMKLSIGFLVVLLLTVALGLVSMNTMRSINRQTKQITSVWMPGVETINNINYLTEHVRQQELRLLIEPDNSLNDMIEKDTQNTLAQIEQQLQQYSGFVSNEDEKQHYELLKKEWNNYKSLHAKYVELAKEVDIVKGAGKRQQEVVDLLRQSEKSYNAMQKVLDALVKINHDGAAETAKTSDALYAGGFKTTITFVVIALLLGALLATVITRLISGPVRNASLALNAVSNGDLTGSDIRYRGKDELGDLVSALNRMKASLSAMMHDIQNTSSSVAASSEELFASSEQASTSAGQVTEAILEVAAGSDSQLQTSAETNRAMDELALGVQNIAENATEVSDMAIAGFKHATEGREAIVTVNRKITEVNESIQQAASDIGRLEEHSNNIGQIVEMMAGIANQTNLLALNAGIEAARAGEHGKGFAVVASEIRKLSDQSGNAAKQIAELVEQVQNDTARTVHSMRENAGEMTRGMQAVSEASHAFEEIVRMSENISGRVQEVAASAEEMAAGTEEIAASVAEISSIARNSSAHAQTVSAASQEQLASVEDIASSAGSLSEIAQHLNELTAKFKLKA</sequence>
<dbReference type="Gene3D" id="1.10.287.950">
    <property type="entry name" value="Methyl-accepting chemotaxis protein"/>
    <property type="match status" value="1"/>
</dbReference>
<dbReference type="CDD" id="cd11386">
    <property type="entry name" value="MCP_signal"/>
    <property type="match status" value="1"/>
</dbReference>
<dbReference type="CDD" id="cd06225">
    <property type="entry name" value="HAMP"/>
    <property type="match status" value="1"/>
</dbReference>
<name>A0ABT4Q9D8_9BACL</name>
<dbReference type="InterPro" id="IPR024478">
    <property type="entry name" value="HlyB_4HB_MCP"/>
</dbReference>
<evidence type="ECO:0000256" key="2">
    <source>
        <dbReference type="ARBA" id="ARBA00022475"/>
    </source>
</evidence>
<dbReference type="SMART" id="SM00304">
    <property type="entry name" value="HAMP"/>
    <property type="match status" value="1"/>
</dbReference>
<evidence type="ECO:0000256" key="4">
    <source>
        <dbReference type="ARBA" id="ARBA00023224"/>
    </source>
</evidence>
<gene>
    <name evidence="10" type="ORF">O9H85_13830</name>
</gene>
<comment type="similarity">
    <text evidence="5">Belongs to the methyl-accepting chemotaxis (MCP) protein family.</text>
</comment>
<protein>
    <submittedName>
        <fullName evidence="10">HAMP domain-containing methyl-accepting chemotaxis protein</fullName>
    </submittedName>
</protein>
<feature type="domain" description="Methyl-accepting transducer" evidence="8">
    <location>
        <begin position="288"/>
        <end position="524"/>
    </location>
</feature>
<feature type="transmembrane region" description="Helical" evidence="7">
    <location>
        <begin position="197"/>
        <end position="218"/>
    </location>
</feature>
<dbReference type="InterPro" id="IPR004090">
    <property type="entry name" value="Chemotax_Me-accpt_rcpt"/>
</dbReference>
<evidence type="ECO:0000256" key="6">
    <source>
        <dbReference type="PROSITE-ProRule" id="PRU00284"/>
    </source>
</evidence>
<evidence type="ECO:0000256" key="3">
    <source>
        <dbReference type="ARBA" id="ARBA00023136"/>
    </source>
</evidence>
<dbReference type="PANTHER" id="PTHR32089:SF112">
    <property type="entry name" value="LYSOZYME-LIKE PROTEIN-RELATED"/>
    <property type="match status" value="1"/>
</dbReference>
<dbReference type="EMBL" id="JAQAGZ010000008">
    <property type="protein sequence ID" value="MCZ8513492.1"/>
    <property type="molecule type" value="Genomic_DNA"/>
</dbReference>
<dbReference type="InterPro" id="IPR004089">
    <property type="entry name" value="MCPsignal_dom"/>
</dbReference>
<evidence type="ECO:0000256" key="7">
    <source>
        <dbReference type="SAM" id="Phobius"/>
    </source>
</evidence>
<dbReference type="PANTHER" id="PTHR32089">
    <property type="entry name" value="METHYL-ACCEPTING CHEMOTAXIS PROTEIN MCPB"/>
    <property type="match status" value="1"/>
</dbReference>
<evidence type="ECO:0000259" key="9">
    <source>
        <dbReference type="PROSITE" id="PS50885"/>
    </source>
</evidence>
<feature type="domain" description="HAMP" evidence="9">
    <location>
        <begin position="216"/>
        <end position="269"/>
    </location>
</feature>
<evidence type="ECO:0000256" key="5">
    <source>
        <dbReference type="ARBA" id="ARBA00029447"/>
    </source>
</evidence>
<organism evidence="10 11">
    <name type="scientific">Paenibacillus gyeongsangnamensis</name>
    <dbReference type="NCBI Taxonomy" id="3388067"/>
    <lineage>
        <taxon>Bacteria</taxon>
        <taxon>Bacillati</taxon>
        <taxon>Bacillota</taxon>
        <taxon>Bacilli</taxon>
        <taxon>Bacillales</taxon>
        <taxon>Paenibacillaceae</taxon>
        <taxon>Paenibacillus</taxon>
    </lineage>
</organism>
<accession>A0ABT4Q9D8</accession>
<evidence type="ECO:0000313" key="11">
    <source>
        <dbReference type="Proteomes" id="UP001527882"/>
    </source>
</evidence>
<comment type="caution">
    <text evidence="10">The sequence shown here is derived from an EMBL/GenBank/DDBJ whole genome shotgun (WGS) entry which is preliminary data.</text>
</comment>
<proteinExistence type="inferred from homology"/>
<dbReference type="PRINTS" id="PR00260">
    <property type="entry name" value="CHEMTRNSDUCR"/>
</dbReference>
<keyword evidence="2" id="KW-1003">Cell membrane</keyword>
<dbReference type="Proteomes" id="UP001527882">
    <property type="component" value="Unassembled WGS sequence"/>
</dbReference>
<evidence type="ECO:0000256" key="1">
    <source>
        <dbReference type="ARBA" id="ARBA00004236"/>
    </source>
</evidence>
<evidence type="ECO:0000259" key="8">
    <source>
        <dbReference type="PROSITE" id="PS50111"/>
    </source>
</evidence>
<dbReference type="RefSeq" id="WP_269882014.1">
    <property type="nucleotide sequence ID" value="NZ_JAQAGZ010000008.1"/>
</dbReference>
<dbReference type="PROSITE" id="PS50111">
    <property type="entry name" value="CHEMOTAXIS_TRANSDUC_2"/>
    <property type="match status" value="1"/>
</dbReference>
<dbReference type="InterPro" id="IPR003660">
    <property type="entry name" value="HAMP_dom"/>
</dbReference>
<dbReference type="SUPFAM" id="SSF58104">
    <property type="entry name" value="Methyl-accepting chemotaxis protein (MCP) signaling domain"/>
    <property type="match status" value="1"/>
</dbReference>